<accession>A0ABW9ZRP1</accession>
<evidence type="ECO:0000313" key="1">
    <source>
        <dbReference type="EMBL" id="NCI48964.1"/>
    </source>
</evidence>
<reference evidence="1 2" key="1">
    <citation type="submission" date="2020-01" db="EMBL/GenBank/DDBJ databases">
        <title>Genome analysis.</title>
        <authorList>
            <person name="Wu S."/>
            <person name="Wang G."/>
        </authorList>
    </citation>
    <scope>NUCLEOTIDE SEQUENCE [LARGE SCALE GENOMIC DNA]</scope>
    <source>
        <strain evidence="1 2">SYL130</strain>
    </source>
</reference>
<dbReference type="EMBL" id="JAACJS010000002">
    <property type="protein sequence ID" value="NCI48964.1"/>
    <property type="molecule type" value="Genomic_DNA"/>
</dbReference>
<dbReference type="Proteomes" id="UP000753802">
    <property type="component" value="Unassembled WGS sequence"/>
</dbReference>
<dbReference type="PROSITE" id="PS51257">
    <property type="entry name" value="PROKAR_LIPOPROTEIN"/>
    <property type="match status" value="1"/>
</dbReference>
<name>A0ABW9ZRP1_9BACT</name>
<comment type="caution">
    <text evidence="1">The sequence shown here is derived from an EMBL/GenBank/DDBJ whole genome shotgun (WGS) entry which is preliminary data.</text>
</comment>
<proteinExistence type="predicted"/>
<gene>
    <name evidence="1" type="ORF">GWC95_03460</name>
</gene>
<organism evidence="1 2">
    <name type="scientific">Sediminibacterium roseum</name>
    <dbReference type="NCBI Taxonomy" id="1978412"/>
    <lineage>
        <taxon>Bacteria</taxon>
        <taxon>Pseudomonadati</taxon>
        <taxon>Bacteroidota</taxon>
        <taxon>Chitinophagia</taxon>
        <taxon>Chitinophagales</taxon>
        <taxon>Chitinophagaceae</taxon>
        <taxon>Sediminibacterium</taxon>
    </lineage>
</organism>
<dbReference type="RefSeq" id="WP_161817268.1">
    <property type="nucleotide sequence ID" value="NZ_JAACJS010000002.1"/>
</dbReference>
<dbReference type="SUPFAM" id="SSF117074">
    <property type="entry name" value="Hypothetical protein PA1324"/>
    <property type="match status" value="1"/>
</dbReference>
<sequence length="154" mass="16518">MKQILFFLLAGGLALSGCSSSKKLKPSMITQGISGIVTEATGNQMPMQDAPRPVSKGILTTVYIFEPTNTTQVTQQGTSPIYTKISTKEVASVQTDSSGSFKIALPAGSYSVFVKYGNNYFANLFDQNNNIALFTVEEGKLTEVKLVVNKGASY</sequence>
<protein>
    <submittedName>
        <fullName evidence="1">Carboxypeptidase regulatory-like domain-containing protein</fullName>
    </submittedName>
</protein>
<evidence type="ECO:0000313" key="2">
    <source>
        <dbReference type="Proteomes" id="UP000753802"/>
    </source>
</evidence>
<keyword evidence="2" id="KW-1185">Reference proteome</keyword>